<evidence type="ECO:0000313" key="1">
    <source>
        <dbReference type="EMBL" id="KAH8012441.1"/>
    </source>
</evidence>
<evidence type="ECO:0000313" key="2">
    <source>
        <dbReference type="Proteomes" id="UP000827872"/>
    </source>
</evidence>
<dbReference type="Proteomes" id="UP000827872">
    <property type="component" value="Linkage Group LG13"/>
</dbReference>
<gene>
    <name evidence="1" type="primary">RILPL2</name>
    <name evidence="1" type="ORF">K3G42_017996</name>
</gene>
<name>A0ACB8FYP6_9SAUR</name>
<reference evidence="1" key="1">
    <citation type="submission" date="2021-08" db="EMBL/GenBank/DDBJ databases">
        <title>The first chromosome-level gecko genome reveals the dynamic sex chromosomes of Neotropical dwarf geckos (Sphaerodactylidae: Sphaerodactylus).</title>
        <authorList>
            <person name="Pinto B.J."/>
            <person name="Keating S.E."/>
            <person name="Gamble T."/>
        </authorList>
    </citation>
    <scope>NUCLEOTIDE SEQUENCE</scope>
    <source>
        <strain evidence="1">TG3544</strain>
    </source>
</reference>
<keyword evidence="2" id="KW-1185">Reference proteome</keyword>
<proteinExistence type="predicted"/>
<accession>A0ACB8FYP6</accession>
<dbReference type="EMBL" id="CM037626">
    <property type="protein sequence ID" value="KAH8012441.1"/>
    <property type="molecule type" value="Genomic_DNA"/>
</dbReference>
<protein>
    <submittedName>
        <fullName evidence="1">RILP-like protein 2</fullName>
    </submittedName>
</protein>
<comment type="caution">
    <text evidence="1">The sequence shown here is derived from an EMBL/GenBank/DDBJ whole genome shotgun (WGS) entry which is preliminary data.</text>
</comment>
<sequence>MSVKSETPLSLGLAKGFNRRLLRSTPRIRSSENKDALAYELPRGRPLRTEVGTPFLGMHAEHPQEEAEQEEEEGSGCEPEGAFRKDPFQLTVEDVYDMSYVLGRELHKISSEPRLEVPARVAHLQFKVVGVLEMLEALVNDSSLAVEALKMERDNLKREVEQLRAQESHGSTQEVSLGPNQMVIDLADANRPRFTLQELREVLQERNQLKAQLMVAQEELQLYKSGYISQKQNPVKQNHKEPMAGTTSGSSRGSEEKTTIKRLFAFKRPR</sequence>
<organism evidence="1 2">
    <name type="scientific">Sphaerodactylus townsendi</name>
    <dbReference type="NCBI Taxonomy" id="933632"/>
    <lineage>
        <taxon>Eukaryota</taxon>
        <taxon>Metazoa</taxon>
        <taxon>Chordata</taxon>
        <taxon>Craniata</taxon>
        <taxon>Vertebrata</taxon>
        <taxon>Euteleostomi</taxon>
        <taxon>Lepidosauria</taxon>
        <taxon>Squamata</taxon>
        <taxon>Bifurcata</taxon>
        <taxon>Gekkota</taxon>
        <taxon>Sphaerodactylidae</taxon>
        <taxon>Sphaerodactylus</taxon>
    </lineage>
</organism>